<comment type="caution">
    <text evidence="2">The sequence shown here is derived from an EMBL/GenBank/DDBJ whole genome shotgun (WGS) entry which is preliminary data.</text>
</comment>
<proteinExistence type="predicted"/>
<evidence type="ECO:0000313" key="3">
    <source>
        <dbReference type="Proteomes" id="UP000623795"/>
    </source>
</evidence>
<feature type="transmembrane region" description="Helical" evidence="1">
    <location>
        <begin position="57"/>
        <end position="81"/>
    </location>
</feature>
<keyword evidence="1" id="KW-0812">Transmembrane</keyword>
<sequence>MDPRLKLALRWLLNAVALMLLPELISGLRVEGYASALVTALLLGLINALIRPLLILITLPITILSLGLFTLVINAFLFWGVAGLVSGVHVTDFWAAFWSALLYSVLTSLVNIALADRPDARIGVRFRHHRD</sequence>
<feature type="transmembrane region" description="Helical" evidence="1">
    <location>
        <begin position="32"/>
        <end position="50"/>
    </location>
</feature>
<keyword evidence="3" id="KW-1185">Reference proteome</keyword>
<dbReference type="Proteomes" id="UP000623795">
    <property type="component" value="Unassembled WGS sequence"/>
</dbReference>
<organism evidence="2 3">
    <name type="scientific">Aromatoleum toluvorans</name>
    <dbReference type="NCBI Taxonomy" id="92002"/>
    <lineage>
        <taxon>Bacteria</taxon>
        <taxon>Pseudomonadati</taxon>
        <taxon>Pseudomonadota</taxon>
        <taxon>Betaproteobacteria</taxon>
        <taxon>Rhodocyclales</taxon>
        <taxon>Rhodocyclaceae</taxon>
        <taxon>Aromatoleum</taxon>
    </lineage>
</organism>
<dbReference type="RefSeq" id="WP_169255383.1">
    <property type="nucleotide sequence ID" value="NZ_WTVN01000007.1"/>
</dbReference>
<dbReference type="Pfam" id="PF04020">
    <property type="entry name" value="Phage_holin_4_2"/>
    <property type="match status" value="1"/>
</dbReference>
<feature type="transmembrane region" description="Helical" evidence="1">
    <location>
        <begin position="7"/>
        <end position="26"/>
    </location>
</feature>
<gene>
    <name evidence="2" type="ORF">GPA22_07005</name>
</gene>
<feature type="transmembrane region" description="Helical" evidence="1">
    <location>
        <begin position="93"/>
        <end position="115"/>
    </location>
</feature>
<protein>
    <submittedName>
        <fullName evidence="2">Phage holin family protein</fullName>
    </submittedName>
</protein>
<dbReference type="PANTHER" id="PTHR37309:SF1">
    <property type="entry name" value="SLR0284 PROTEIN"/>
    <property type="match status" value="1"/>
</dbReference>
<dbReference type="PANTHER" id="PTHR37309">
    <property type="entry name" value="SLR0284 PROTEIN"/>
    <property type="match status" value="1"/>
</dbReference>
<keyword evidence="1" id="KW-1133">Transmembrane helix</keyword>
<evidence type="ECO:0000313" key="2">
    <source>
        <dbReference type="EMBL" id="NMG43482.1"/>
    </source>
</evidence>
<dbReference type="EMBL" id="WTVN01000007">
    <property type="protein sequence ID" value="NMG43482.1"/>
    <property type="molecule type" value="Genomic_DNA"/>
</dbReference>
<evidence type="ECO:0000256" key="1">
    <source>
        <dbReference type="SAM" id="Phobius"/>
    </source>
</evidence>
<accession>A0ABX1PXY1</accession>
<name>A0ABX1PXY1_9RHOO</name>
<dbReference type="InterPro" id="IPR007165">
    <property type="entry name" value="Phage_holin_4_2"/>
</dbReference>
<keyword evidence="1" id="KW-0472">Membrane</keyword>
<reference evidence="2 3" key="1">
    <citation type="submission" date="2019-12" db="EMBL/GenBank/DDBJ databases">
        <title>Comparative genomics gives insights into the taxonomy of the Azoarcus-Aromatoleum group and reveals separate origins of nif in the plant-associated Azoarcus and non-plant-associated Aromatoleum sub-groups.</title>
        <authorList>
            <person name="Lafos M."/>
            <person name="Maluk M."/>
            <person name="Batista M."/>
            <person name="Junghare M."/>
            <person name="Carmona M."/>
            <person name="Faoro H."/>
            <person name="Cruz L.M."/>
            <person name="Battistoni F."/>
            <person name="De Souza E."/>
            <person name="Pedrosa F."/>
            <person name="Chen W.-M."/>
            <person name="Poole P.S."/>
            <person name="Dixon R.A."/>
            <person name="James E.K."/>
        </authorList>
    </citation>
    <scope>NUCLEOTIDE SEQUENCE [LARGE SCALE GENOMIC DNA]</scope>
    <source>
        <strain evidence="2 3">Td21</strain>
    </source>
</reference>